<evidence type="ECO:0000313" key="12">
    <source>
        <dbReference type="Proteomes" id="UP000014760"/>
    </source>
</evidence>
<feature type="transmembrane region" description="Helical" evidence="8">
    <location>
        <begin position="17"/>
        <end position="37"/>
    </location>
</feature>
<evidence type="ECO:0000256" key="5">
    <source>
        <dbReference type="ARBA" id="ARBA00023136"/>
    </source>
</evidence>
<organism evidence="10">
    <name type="scientific">Capitella teleta</name>
    <name type="common">Polychaete worm</name>
    <dbReference type="NCBI Taxonomy" id="283909"/>
    <lineage>
        <taxon>Eukaryota</taxon>
        <taxon>Metazoa</taxon>
        <taxon>Spiralia</taxon>
        <taxon>Lophotrochozoa</taxon>
        <taxon>Annelida</taxon>
        <taxon>Polychaeta</taxon>
        <taxon>Sedentaria</taxon>
        <taxon>Scolecida</taxon>
        <taxon>Capitellidae</taxon>
        <taxon>Capitella</taxon>
    </lineage>
</organism>
<feature type="transmembrane region" description="Helical" evidence="8">
    <location>
        <begin position="211"/>
        <end position="233"/>
    </location>
</feature>
<sequence length="351" mass="39372">MVEQFIEDAVTDVLVTYGYPLVIVMGVICNALTLAVLQRPQFKRKTMRLTLSLLSVVDSLLLLCAFCHVWSAYLDGVPAASASSWTVLLISVERAVVVQFPFWARYCFTTMRLLAAWLAGCLVLSMADVPLFMAMGIRRLNASSNATEECLVRQSWEGFMKDIMYWLDLALVTVPVLLILALNCFILWKLRKPNARLGRMTSTLNVTSSQTRMLLVLTFTFVLSILPLQLYFVVGRPWIWSEDEPHVIAQLKLAYSVCTFLFYWNSAANFFLYALSGSIFRRALLTLCHCCCSVSSSVSGNPALRSDLSKRSQHKPSSTASPSFPDVVPFAITEFLPTEPPSESEYVCTYL</sequence>
<evidence type="ECO:0000259" key="9">
    <source>
        <dbReference type="PROSITE" id="PS50262"/>
    </source>
</evidence>
<dbReference type="OMA" id="NCIIMAK"/>
<evidence type="ECO:0000313" key="10">
    <source>
        <dbReference type="EMBL" id="ELU10275.1"/>
    </source>
</evidence>
<feature type="transmembrane region" description="Helical" evidence="8">
    <location>
        <begin position="163"/>
        <end position="190"/>
    </location>
</feature>
<evidence type="ECO:0000256" key="8">
    <source>
        <dbReference type="SAM" id="Phobius"/>
    </source>
</evidence>
<accession>R7V3A5</accession>
<dbReference type="EMBL" id="AMQN01006107">
    <property type="status" value="NOT_ANNOTATED_CDS"/>
    <property type="molecule type" value="Genomic_DNA"/>
</dbReference>
<dbReference type="GO" id="GO:0004930">
    <property type="term" value="F:G protein-coupled receptor activity"/>
    <property type="evidence" value="ECO:0007669"/>
    <property type="project" value="UniProtKB-KW"/>
</dbReference>
<feature type="transmembrane region" description="Helical" evidence="8">
    <location>
        <begin position="253"/>
        <end position="275"/>
    </location>
</feature>
<protein>
    <recommendedName>
        <fullName evidence="9">G-protein coupled receptors family 1 profile domain-containing protein</fullName>
    </recommendedName>
</protein>
<dbReference type="PANTHER" id="PTHR24243:SF230">
    <property type="entry name" value="G-PROTEIN COUPLED RECEPTORS FAMILY 1 PROFILE DOMAIN-CONTAINING PROTEIN"/>
    <property type="match status" value="1"/>
</dbReference>
<evidence type="ECO:0000256" key="1">
    <source>
        <dbReference type="ARBA" id="ARBA00004141"/>
    </source>
</evidence>
<evidence type="ECO:0000313" key="11">
    <source>
        <dbReference type="EnsemblMetazoa" id="CapteP201252"/>
    </source>
</evidence>
<feature type="transmembrane region" description="Helical" evidence="8">
    <location>
        <begin position="49"/>
        <end position="73"/>
    </location>
</feature>
<keyword evidence="5 8" id="KW-0472">Membrane</keyword>
<reference evidence="10 12" key="2">
    <citation type="journal article" date="2013" name="Nature">
        <title>Insights into bilaterian evolution from three spiralian genomes.</title>
        <authorList>
            <person name="Simakov O."/>
            <person name="Marletaz F."/>
            <person name="Cho S.J."/>
            <person name="Edsinger-Gonzales E."/>
            <person name="Havlak P."/>
            <person name="Hellsten U."/>
            <person name="Kuo D.H."/>
            <person name="Larsson T."/>
            <person name="Lv J."/>
            <person name="Arendt D."/>
            <person name="Savage R."/>
            <person name="Osoegawa K."/>
            <person name="de Jong P."/>
            <person name="Grimwood J."/>
            <person name="Chapman J.A."/>
            <person name="Shapiro H."/>
            <person name="Aerts A."/>
            <person name="Otillar R.P."/>
            <person name="Terry A.Y."/>
            <person name="Boore J.L."/>
            <person name="Grigoriev I.V."/>
            <person name="Lindberg D.R."/>
            <person name="Seaver E.C."/>
            <person name="Weisblat D.A."/>
            <person name="Putnam N.H."/>
            <person name="Rokhsar D.S."/>
        </authorList>
    </citation>
    <scope>NUCLEOTIDE SEQUENCE</scope>
    <source>
        <strain evidence="10 12">I ESC-2004</strain>
    </source>
</reference>
<keyword evidence="6" id="KW-0675">Receptor</keyword>
<evidence type="ECO:0000256" key="7">
    <source>
        <dbReference type="ARBA" id="ARBA00023224"/>
    </source>
</evidence>
<dbReference type="Gene3D" id="1.20.1070.10">
    <property type="entry name" value="Rhodopsin 7-helix transmembrane proteins"/>
    <property type="match status" value="1"/>
</dbReference>
<dbReference type="PANTHER" id="PTHR24243">
    <property type="entry name" value="G-PROTEIN COUPLED RECEPTOR"/>
    <property type="match status" value="1"/>
</dbReference>
<dbReference type="EMBL" id="KB297637">
    <property type="protein sequence ID" value="ELU10275.1"/>
    <property type="molecule type" value="Genomic_DNA"/>
</dbReference>
<evidence type="ECO:0000256" key="2">
    <source>
        <dbReference type="ARBA" id="ARBA00022692"/>
    </source>
</evidence>
<gene>
    <name evidence="10" type="ORF">CAPTEDRAFT_201252</name>
</gene>
<dbReference type="Proteomes" id="UP000014760">
    <property type="component" value="Unassembled WGS sequence"/>
</dbReference>
<dbReference type="AlphaFoldDB" id="R7V3A5"/>
<name>R7V3A5_CAPTE</name>
<dbReference type="GO" id="GO:0005886">
    <property type="term" value="C:plasma membrane"/>
    <property type="evidence" value="ECO:0007669"/>
    <property type="project" value="TreeGrafter"/>
</dbReference>
<feature type="transmembrane region" description="Helical" evidence="8">
    <location>
        <begin position="116"/>
        <end position="137"/>
    </location>
</feature>
<dbReference type="Pfam" id="PF00001">
    <property type="entry name" value="7tm_1"/>
    <property type="match status" value="1"/>
</dbReference>
<comment type="subcellular location">
    <subcellularLocation>
        <location evidence="1">Membrane</location>
        <topology evidence="1">Multi-pass membrane protein</topology>
    </subcellularLocation>
</comment>
<keyword evidence="4" id="KW-0297">G-protein coupled receptor</keyword>
<reference evidence="12" key="1">
    <citation type="submission" date="2012-12" db="EMBL/GenBank/DDBJ databases">
        <authorList>
            <person name="Hellsten U."/>
            <person name="Grimwood J."/>
            <person name="Chapman J.A."/>
            <person name="Shapiro H."/>
            <person name="Aerts A."/>
            <person name="Otillar R.P."/>
            <person name="Terry A.Y."/>
            <person name="Boore J.L."/>
            <person name="Simakov O."/>
            <person name="Marletaz F."/>
            <person name="Cho S.-J."/>
            <person name="Edsinger-Gonzales E."/>
            <person name="Havlak P."/>
            <person name="Kuo D.-H."/>
            <person name="Larsson T."/>
            <person name="Lv J."/>
            <person name="Arendt D."/>
            <person name="Savage R."/>
            <person name="Osoegawa K."/>
            <person name="de Jong P."/>
            <person name="Lindberg D.R."/>
            <person name="Seaver E.C."/>
            <person name="Weisblat D.A."/>
            <person name="Putnam N.H."/>
            <person name="Grigoriev I.V."/>
            <person name="Rokhsar D.S."/>
        </authorList>
    </citation>
    <scope>NUCLEOTIDE SEQUENCE</scope>
    <source>
        <strain evidence="12">I ESC-2004</strain>
    </source>
</reference>
<dbReference type="HOGENOM" id="CLU_790487_0_0_1"/>
<proteinExistence type="predicted"/>
<evidence type="ECO:0000256" key="6">
    <source>
        <dbReference type="ARBA" id="ARBA00023170"/>
    </source>
</evidence>
<evidence type="ECO:0000256" key="4">
    <source>
        <dbReference type="ARBA" id="ARBA00023040"/>
    </source>
</evidence>
<keyword evidence="7" id="KW-0807">Transducer</keyword>
<dbReference type="PRINTS" id="PR00237">
    <property type="entry name" value="GPCRRHODOPSN"/>
</dbReference>
<dbReference type="EnsemblMetazoa" id="CapteT201252">
    <property type="protein sequence ID" value="CapteP201252"/>
    <property type="gene ID" value="CapteG201252"/>
</dbReference>
<keyword evidence="2 8" id="KW-0812">Transmembrane</keyword>
<dbReference type="PROSITE" id="PS50262">
    <property type="entry name" value="G_PROTEIN_RECEP_F1_2"/>
    <property type="match status" value="1"/>
</dbReference>
<keyword evidence="12" id="KW-1185">Reference proteome</keyword>
<dbReference type="SUPFAM" id="SSF81321">
    <property type="entry name" value="Family A G protein-coupled receptor-like"/>
    <property type="match status" value="1"/>
</dbReference>
<evidence type="ECO:0000256" key="3">
    <source>
        <dbReference type="ARBA" id="ARBA00022989"/>
    </source>
</evidence>
<dbReference type="InterPro" id="IPR017452">
    <property type="entry name" value="GPCR_Rhodpsn_7TM"/>
</dbReference>
<dbReference type="InterPro" id="IPR000276">
    <property type="entry name" value="GPCR_Rhodpsn"/>
</dbReference>
<dbReference type="STRING" id="283909.R7V3A5"/>
<keyword evidence="3 8" id="KW-1133">Transmembrane helix</keyword>
<reference evidence="11" key="3">
    <citation type="submission" date="2015-06" db="UniProtKB">
        <authorList>
            <consortium name="EnsemblMetazoa"/>
        </authorList>
    </citation>
    <scope>IDENTIFICATION</scope>
</reference>
<feature type="transmembrane region" description="Helical" evidence="8">
    <location>
        <begin position="85"/>
        <end position="104"/>
    </location>
</feature>
<feature type="domain" description="G-protein coupled receptors family 1 profile" evidence="9">
    <location>
        <begin position="82"/>
        <end position="273"/>
    </location>
</feature>